<accession>A0A919GLE4</accession>
<evidence type="ECO:0000256" key="3">
    <source>
        <dbReference type="ARBA" id="ARBA00022723"/>
    </source>
</evidence>
<dbReference type="EMBL" id="BNCD01000024">
    <property type="protein sequence ID" value="GHH86794.1"/>
    <property type="molecule type" value="Genomic_DNA"/>
</dbReference>
<evidence type="ECO:0000256" key="1">
    <source>
        <dbReference type="ARBA" id="ARBA00006211"/>
    </source>
</evidence>
<reference evidence="10" key="2">
    <citation type="submission" date="2020-09" db="EMBL/GenBank/DDBJ databases">
        <authorList>
            <person name="Sun Q."/>
            <person name="Ohkuma M."/>
        </authorList>
    </citation>
    <scope>NUCLEOTIDE SEQUENCE</scope>
    <source>
        <strain evidence="10">JCM 5069</strain>
    </source>
</reference>
<dbReference type="Proteomes" id="UP000603708">
    <property type="component" value="Unassembled WGS sequence"/>
</dbReference>
<comment type="caution">
    <text evidence="10">The sequence shown here is derived from an EMBL/GenBank/DDBJ whole genome shotgun (WGS) entry which is preliminary data.</text>
</comment>
<dbReference type="GO" id="GO:0051604">
    <property type="term" value="P:protein maturation"/>
    <property type="evidence" value="ECO:0007669"/>
    <property type="project" value="InterPro"/>
</dbReference>
<keyword evidence="11" id="KW-1185">Reference proteome</keyword>
<keyword evidence="6" id="KW-0862">Zinc</keyword>
<dbReference type="GO" id="GO:0003924">
    <property type="term" value="F:GTPase activity"/>
    <property type="evidence" value="ECO:0007669"/>
    <property type="project" value="InterPro"/>
</dbReference>
<dbReference type="InterPro" id="IPR027417">
    <property type="entry name" value="P-loop_NTPase"/>
</dbReference>
<keyword evidence="4" id="KW-0547">Nucleotide-binding</keyword>
<evidence type="ECO:0000259" key="9">
    <source>
        <dbReference type="Pfam" id="PF02492"/>
    </source>
</evidence>
<evidence type="ECO:0000256" key="4">
    <source>
        <dbReference type="ARBA" id="ARBA00022741"/>
    </source>
</evidence>
<feature type="domain" description="CobW/HypB/UreG nucleotide-binding" evidence="9">
    <location>
        <begin position="35"/>
        <end position="195"/>
    </location>
</feature>
<dbReference type="NCBIfam" id="TIGR00073">
    <property type="entry name" value="hypB"/>
    <property type="match status" value="1"/>
</dbReference>
<evidence type="ECO:0000256" key="8">
    <source>
        <dbReference type="SAM" id="MobiDB-lite"/>
    </source>
</evidence>
<feature type="region of interest" description="Disordered" evidence="8">
    <location>
        <begin position="236"/>
        <end position="294"/>
    </location>
</feature>
<dbReference type="AlphaFoldDB" id="A0A919GLE4"/>
<dbReference type="InterPro" id="IPR003495">
    <property type="entry name" value="CobW/HypB/UreG_nucleotide-bd"/>
</dbReference>
<dbReference type="GO" id="GO:0005525">
    <property type="term" value="F:GTP binding"/>
    <property type="evidence" value="ECO:0007669"/>
    <property type="project" value="UniProtKB-KW"/>
</dbReference>
<keyword evidence="2" id="KW-0533">Nickel</keyword>
<sequence>MCRVVDVRQAVLAENDTLAAALRASLAARGTVLVNLLSSPGSGKTALLERLLRRCGEQGVKVAALTADLATENDARRLARSGAPVRQVLTGGLCHLECAQLRTHLDGWLPDGTEVLFVENVGNLVCPAAYDLGESLRVALMSVTEGEDKPLKYPAAFGLAHLVVLTKTDLLTAAGFDAAAFERHVAAVNPGVEIVRTSARDGEGVDALAARVAAVCRGAAPHRPVLASRHLAEFGHGHGGEAHADGGRAQADDGGAHEHDGGAQRHRGDAPRHDGLPQDSGPLGPRRAEPAEAR</sequence>
<evidence type="ECO:0000313" key="10">
    <source>
        <dbReference type="EMBL" id="GHH86794.1"/>
    </source>
</evidence>
<dbReference type="RefSeq" id="WP_189937481.1">
    <property type="nucleotide sequence ID" value="NZ_BNCD01000024.1"/>
</dbReference>
<name>A0A919GLE4_9ACTN</name>
<feature type="compositionally biased region" description="Basic and acidic residues" evidence="8">
    <location>
        <begin position="236"/>
        <end position="276"/>
    </location>
</feature>
<dbReference type="GO" id="GO:0016151">
    <property type="term" value="F:nickel cation binding"/>
    <property type="evidence" value="ECO:0007669"/>
    <property type="project" value="InterPro"/>
</dbReference>
<keyword evidence="5" id="KW-0378">Hydrolase</keyword>
<dbReference type="Gene3D" id="3.40.50.300">
    <property type="entry name" value="P-loop containing nucleotide triphosphate hydrolases"/>
    <property type="match status" value="1"/>
</dbReference>
<dbReference type="GO" id="GO:0008270">
    <property type="term" value="F:zinc ion binding"/>
    <property type="evidence" value="ECO:0007669"/>
    <property type="project" value="TreeGrafter"/>
</dbReference>
<reference evidence="10" key="1">
    <citation type="journal article" date="2014" name="Int. J. Syst. Evol. Microbiol.">
        <title>Complete genome sequence of Corynebacterium casei LMG S-19264T (=DSM 44701T), isolated from a smear-ripened cheese.</title>
        <authorList>
            <consortium name="US DOE Joint Genome Institute (JGI-PGF)"/>
            <person name="Walter F."/>
            <person name="Albersmeier A."/>
            <person name="Kalinowski J."/>
            <person name="Ruckert C."/>
        </authorList>
    </citation>
    <scope>NUCLEOTIDE SEQUENCE</scope>
    <source>
        <strain evidence="10">JCM 5069</strain>
    </source>
</reference>
<organism evidence="10 11">
    <name type="scientific">Streptomyces sulfonofaciens</name>
    <dbReference type="NCBI Taxonomy" id="68272"/>
    <lineage>
        <taxon>Bacteria</taxon>
        <taxon>Bacillati</taxon>
        <taxon>Actinomycetota</taxon>
        <taxon>Actinomycetes</taxon>
        <taxon>Kitasatosporales</taxon>
        <taxon>Streptomycetaceae</taxon>
        <taxon>Streptomyces</taxon>
    </lineage>
</organism>
<gene>
    <name evidence="10" type="ORF">GCM10018793_60100</name>
</gene>
<evidence type="ECO:0000256" key="7">
    <source>
        <dbReference type="ARBA" id="ARBA00023134"/>
    </source>
</evidence>
<evidence type="ECO:0000313" key="11">
    <source>
        <dbReference type="Proteomes" id="UP000603708"/>
    </source>
</evidence>
<comment type="similarity">
    <text evidence="1">Belongs to the SIMIBI class G3E GTPase family. HypB/HupM subfamily.</text>
</comment>
<protein>
    <recommendedName>
        <fullName evidence="9">CobW/HypB/UreG nucleotide-binding domain-containing protein</fullName>
    </recommendedName>
</protein>
<evidence type="ECO:0000256" key="6">
    <source>
        <dbReference type="ARBA" id="ARBA00022833"/>
    </source>
</evidence>
<evidence type="ECO:0000256" key="2">
    <source>
        <dbReference type="ARBA" id="ARBA00022596"/>
    </source>
</evidence>
<evidence type="ECO:0000256" key="5">
    <source>
        <dbReference type="ARBA" id="ARBA00022801"/>
    </source>
</evidence>
<dbReference type="PANTHER" id="PTHR30134:SF2">
    <property type="entry name" value="HYDROGENASE MATURATION FACTOR HYPB"/>
    <property type="match status" value="1"/>
</dbReference>
<keyword evidence="3" id="KW-0479">Metal-binding</keyword>
<proteinExistence type="inferred from homology"/>
<dbReference type="InterPro" id="IPR004392">
    <property type="entry name" value="Hyd_mat_HypB"/>
</dbReference>
<dbReference type="SUPFAM" id="SSF52540">
    <property type="entry name" value="P-loop containing nucleoside triphosphate hydrolases"/>
    <property type="match status" value="1"/>
</dbReference>
<dbReference type="Pfam" id="PF02492">
    <property type="entry name" value="cobW"/>
    <property type="match status" value="1"/>
</dbReference>
<dbReference type="PANTHER" id="PTHR30134">
    <property type="entry name" value="HYDROGENASE PROTEIN ASSEMBLY PROTEIN, NICKEL CHAPERONE"/>
    <property type="match status" value="1"/>
</dbReference>
<keyword evidence="7" id="KW-0342">GTP-binding</keyword>